<evidence type="ECO:0000256" key="3">
    <source>
        <dbReference type="ARBA" id="ARBA00023004"/>
    </source>
</evidence>
<dbReference type="GO" id="GO:0009055">
    <property type="term" value="F:electron transfer activity"/>
    <property type="evidence" value="ECO:0007669"/>
    <property type="project" value="InterPro"/>
</dbReference>
<dbReference type="Proteomes" id="UP000002216">
    <property type="component" value="Chromosome"/>
</dbReference>
<dbReference type="Gene3D" id="1.10.760.10">
    <property type="entry name" value="Cytochrome c-like domain"/>
    <property type="match status" value="1"/>
</dbReference>
<dbReference type="STRING" id="525897.Dbac_1543"/>
<keyword evidence="3 4" id="KW-0408">Iron</keyword>
<evidence type="ECO:0000256" key="5">
    <source>
        <dbReference type="SAM" id="SignalP"/>
    </source>
</evidence>
<organism evidence="7 8">
    <name type="scientific">Desulfomicrobium baculatum (strain DSM 4028 / VKM B-1378 / X)</name>
    <name type="common">Desulfovibrio baculatus</name>
    <dbReference type="NCBI Taxonomy" id="525897"/>
    <lineage>
        <taxon>Bacteria</taxon>
        <taxon>Pseudomonadati</taxon>
        <taxon>Thermodesulfobacteriota</taxon>
        <taxon>Desulfovibrionia</taxon>
        <taxon>Desulfovibrionales</taxon>
        <taxon>Desulfomicrobiaceae</taxon>
        <taxon>Desulfomicrobium</taxon>
    </lineage>
</organism>
<evidence type="ECO:0000313" key="7">
    <source>
        <dbReference type="EMBL" id="ACU89636.1"/>
    </source>
</evidence>
<feature type="chain" id="PRO_5002979451" evidence="5">
    <location>
        <begin position="21"/>
        <end position="102"/>
    </location>
</feature>
<dbReference type="OrthoDB" id="5340148at2"/>
<dbReference type="AlphaFoldDB" id="C7LU13"/>
<dbReference type="SUPFAM" id="SSF46626">
    <property type="entry name" value="Cytochrome c"/>
    <property type="match status" value="1"/>
</dbReference>
<evidence type="ECO:0000256" key="2">
    <source>
        <dbReference type="ARBA" id="ARBA00022723"/>
    </source>
</evidence>
<dbReference type="Pfam" id="PF13442">
    <property type="entry name" value="Cytochrome_CBB3"/>
    <property type="match status" value="1"/>
</dbReference>
<evidence type="ECO:0000259" key="6">
    <source>
        <dbReference type="PROSITE" id="PS51007"/>
    </source>
</evidence>
<reference evidence="7 8" key="1">
    <citation type="journal article" date="2009" name="Stand. Genomic Sci.">
        <title>Complete genome sequence of Desulfomicrobium baculatum type strain (X).</title>
        <authorList>
            <person name="Copeland A."/>
            <person name="Spring S."/>
            <person name="Goker M."/>
            <person name="Schneider S."/>
            <person name="Lapidus A."/>
            <person name="Del Rio T.G."/>
            <person name="Tice H."/>
            <person name="Cheng J.F."/>
            <person name="Chen F."/>
            <person name="Nolan M."/>
            <person name="Bruce D."/>
            <person name="Goodwin L."/>
            <person name="Pitluck S."/>
            <person name="Ivanova N."/>
            <person name="Mavrommatis K."/>
            <person name="Ovchinnikova G."/>
            <person name="Pati A."/>
            <person name="Chen A."/>
            <person name="Palaniappan K."/>
            <person name="Land M."/>
            <person name="Hauser L."/>
            <person name="Chang Y.J."/>
            <person name="Jeffries C.C."/>
            <person name="Meincke L."/>
            <person name="Sims D."/>
            <person name="Brettin T."/>
            <person name="Detter J.C."/>
            <person name="Han C."/>
            <person name="Chain P."/>
            <person name="Bristow J."/>
            <person name="Eisen J.A."/>
            <person name="Markowitz V."/>
            <person name="Hugenholtz P."/>
            <person name="Kyrpides N.C."/>
            <person name="Klenk H.P."/>
            <person name="Lucas S."/>
        </authorList>
    </citation>
    <scope>NUCLEOTIDE SEQUENCE [LARGE SCALE GENOMIC DNA]</scope>
    <source>
        <strain evidence="8">DSM 4028 / VKM B-1378 / X</strain>
    </source>
</reference>
<dbReference type="PROSITE" id="PS51007">
    <property type="entry name" value="CYTC"/>
    <property type="match status" value="1"/>
</dbReference>
<dbReference type="RefSeq" id="WP_015773727.1">
    <property type="nucleotide sequence ID" value="NC_013173.1"/>
</dbReference>
<keyword evidence="5" id="KW-0732">Signal</keyword>
<dbReference type="InterPro" id="IPR036909">
    <property type="entry name" value="Cyt_c-like_dom_sf"/>
</dbReference>
<dbReference type="KEGG" id="dba:Dbac_1543"/>
<evidence type="ECO:0000256" key="4">
    <source>
        <dbReference type="PROSITE-ProRule" id="PRU00433"/>
    </source>
</evidence>
<evidence type="ECO:0000256" key="1">
    <source>
        <dbReference type="ARBA" id="ARBA00022617"/>
    </source>
</evidence>
<protein>
    <submittedName>
        <fullName evidence="7">Cytochrome c-553</fullName>
    </submittedName>
</protein>
<dbReference type="HOGENOM" id="CLU_128253_3_1_7"/>
<accession>C7LU13</accession>
<name>C7LU13_DESBD</name>
<sequence>MKYAFACLLAGLLFASVAVASDDLGAERYAKLCKSCHGADGSNAAMSKPLKGLPAEDVKTALLGYKEQTYGGKKKAMMERVAKSLSDEDIEALATHIGAFPK</sequence>
<dbReference type="GO" id="GO:0046872">
    <property type="term" value="F:metal ion binding"/>
    <property type="evidence" value="ECO:0007669"/>
    <property type="project" value="UniProtKB-KW"/>
</dbReference>
<keyword evidence="8" id="KW-1185">Reference proteome</keyword>
<dbReference type="eggNOG" id="COG2863">
    <property type="taxonomic scope" value="Bacteria"/>
</dbReference>
<proteinExistence type="predicted"/>
<dbReference type="InterPro" id="IPR009056">
    <property type="entry name" value="Cyt_c-like_dom"/>
</dbReference>
<dbReference type="GO" id="GO:0020037">
    <property type="term" value="F:heme binding"/>
    <property type="evidence" value="ECO:0007669"/>
    <property type="project" value="InterPro"/>
</dbReference>
<keyword evidence="1 4" id="KW-0349">Heme</keyword>
<gene>
    <name evidence="7" type="ordered locus">Dbac_1543</name>
</gene>
<evidence type="ECO:0000313" key="8">
    <source>
        <dbReference type="Proteomes" id="UP000002216"/>
    </source>
</evidence>
<feature type="signal peptide" evidence="5">
    <location>
        <begin position="1"/>
        <end position="20"/>
    </location>
</feature>
<keyword evidence="2 4" id="KW-0479">Metal-binding</keyword>
<feature type="domain" description="Cytochrome c" evidence="6">
    <location>
        <begin position="20"/>
        <end position="101"/>
    </location>
</feature>
<dbReference type="EMBL" id="CP001629">
    <property type="protein sequence ID" value="ACU89636.1"/>
    <property type="molecule type" value="Genomic_DNA"/>
</dbReference>